<dbReference type="Pfam" id="PF00150">
    <property type="entry name" value="Cellulase"/>
    <property type="match status" value="1"/>
</dbReference>
<comment type="caution">
    <text evidence="6">The sequence shown here is derived from an EMBL/GenBank/DDBJ whole genome shotgun (WGS) entry which is preliminary data.</text>
</comment>
<dbReference type="InterPro" id="IPR017853">
    <property type="entry name" value="GH"/>
</dbReference>
<dbReference type="SUPFAM" id="SSF51445">
    <property type="entry name" value="(Trans)glycosidases"/>
    <property type="match status" value="1"/>
</dbReference>
<evidence type="ECO:0000256" key="3">
    <source>
        <dbReference type="ARBA" id="ARBA00023295"/>
    </source>
</evidence>
<name>A0ABP0J0N1_9DINO</name>
<dbReference type="Gene3D" id="3.20.20.80">
    <property type="entry name" value="Glycosidases"/>
    <property type="match status" value="1"/>
</dbReference>
<evidence type="ECO:0000256" key="1">
    <source>
        <dbReference type="ARBA" id="ARBA00005641"/>
    </source>
</evidence>
<dbReference type="InterPro" id="IPR052066">
    <property type="entry name" value="Glycosphingolipid_Hydrolases"/>
</dbReference>
<evidence type="ECO:0000256" key="4">
    <source>
        <dbReference type="RuleBase" id="RU361153"/>
    </source>
</evidence>
<feature type="domain" description="Glycoside hydrolase family 5" evidence="5">
    <location>
        <begin position="79"/>
        <end position="129"/>
    </location>
</feature>
<dbReference type="PANTHER" id="PTHR31308:SF5">
    <property type="entry name" value="ERGOSTERYL-BETA-GLUCOSIDASE"/>
    <property type="match status" value="1"/>
</dbReference>
<protein>
    <recommendedName>
        <fullName evidence="5">Glycoside hydrolase family 5 domain-containing protein</fullName>
    </recommendedName>
</protein>
<gene>
    <name evidence="6" type="ORF">CCMP2556_LOCUS9026</name>
</gene>
<reference evidence="6 7" key="1">
    <citation type="submission" date="2024-02" db="EMBL/GenBank/DDBJ databases">
        <authorList>
            <person name="Chen Y."/>
            <person name="Shah S."/>
            <person name="Dougan E. K."/>
            <person name="Thang M."/>
            <person name="Chan C."/>
        </authorList>
    </citation>
    <scope>NUCLEOTIDE SEQUENCE [LARGE SCALE GENOMIC DNA]</scope>
</reference>
<keyword evidence="3 4" id="KW-0326">Glycosidase</keyword>
<proteinExistence type="inferred from homology"/>
<evidence type="ECO:0000313" key="6">
    <source>
        <dbReference type="EMBL" id="CAK9007902.1"/>
    </source>
</evidence>
<keyword evidence="7" id="KW-1185">Reference proteome</keyword>
<dbReference type="PANTHER" id="PTHR31308">
    <property type="match status" value="1"/>
</dbReference>
<evidence type="ECO:0000259" key="5">
    <source>
        <dbReference type="Pfam" id="PF00150"/>
    </source>
</evidence>
<accession>A0ABP0J0N1</accession>
<sequence>MTEETPLRADRAGIYGEVFKIDGKEVVLMGGNYVVKAAPYFPPLDIVQKNAKAMAQGAKAMAYTPPPTADGTPRPVVPCVRLGVLMEAAIPKRGTDIDPSYASKLEAVIRAFKDEGVYVFLDMHQDAAATTNGGEGYPYWVMEDFQNRAGCCCEQCCCCCCFAGTWSSCPETCRTSYLVNPNHPLKCFLGCNWLADLCCCLGIHTYSGDPDPWKPYAVGGEGNPALMNVGNASIRMNNTDNKWGSLITSAQVQNLVPRLYNSANNAADRAVFF</sequence>
<organism evidence="6 7">
    <name type="scientific">Durusdinium trenchii</name>
    <dbReference type="NCBI Taxonomy" id="1381693"/>
    <lineage>
        <taxon>Eukaryota</taxon>
        <taxon>Sar</taxon>
        <taxon>Alveolata</taxon>
        <taxon>Dinophyceae</taxon>
        <taxon>Suessiales</taxon>
        <taxon>Symbiodiniaceae</taxon>
        <taxon>Durusdinium</taxon>
    </lineage>
</organism>
<evidence type="ECO:0000313" key="7">
    <source>
        <dbReference type="Proteomes" id="UP001642484"/>
    </source>
</evidence>
<dbReference type="InterPro" id="IPR001547">
    <property type="entry name" value="Glyco_hydro_5"/>
</dbReference>
<dbReference type="EMBL" id="CAXAMN010004125">
    <property type="protein sequence ID" value="CAK9007902.1"/>
    <property type="molecule type" value="Genomic_DNA"/>
</dbReference>
<keyword evidence="2 4" id="KW-0378">Hydrolase</keyword>
<dbReference type="Proteomes" id="UP001642484">
    <property type="component" value="Unassembled WGS sequence"/>
</dbReference>
<comment type="similarity">
    <text evidence="1 4">Belongs to the glycosyl hydrolase 5 (cellulase A) family.</text>
</comment>
<evidence type="ECO:0000256" key="2">
    <source>
        <dbReference type="ARBA" id="ARBA00022801"/>
    </source>
</evidence>